<organism evidence="1 2">
    <name type="scientific">Zizania palustris</name>
    <name type="common">Northern wild rice</name>
    <dbReference type="NCBI Taxonomy" id="103762"/>
    <lineage>
        <taxon>Eukaryota</taxon>
        <taxon>Viridiplantae</taxon>
        <taxon>Streptophyta</taxon>
        <taxon>Embryophyta</taxon>
        <taxon>Tracheophyta</taxon>
        <taxon>Spermatophyta</taxon>
        <taxon>Magnoliopsida</taxon>
        <taxon>Liliopsida</taxon>
        <taxon>Poales</taxon>
        <taxon>Poaceae</taxon>
        <taxon>BOP clade</taxon>
        <taxon>Oryzoideae</taxon>
        <taxon>Oryzeae</taxon>
        <taxon>Zizaniinae</taxon>
        <taxon>Zizania</taxon>
    </lineage>
</organism>
<dbReference type="EMBL" id="JAAALK010000282">
    <property type="protein sequence ID" value="KAG8079245.1"/>
    <property type="molecule type" value="Genomic_DNA"/>
</dbReference>
<keyword evidence="2" id="KW-1185">Reference proteome</keyword>
<comment type="caution">
    <text evidence="1">The sequence shown here is derived from an EMBL/GenBank/DDBJ whole genome shotgun (WGS) entry which is preliminary data.</text>
</comment>
<proteinExistence type="predicted"/>
<reference evidence="1" key="1">
    <citation type="journal article" date="2021" name="bioRxiv">
        <title>Whole Genome Assembly and Annotation of Northern Wild Rice, Zizania palustris L., Supports a Whole Genome Duplication in the Zizania Genus.</title>
        <authorList>
            <person name="Haas M."/>
            <person name="Kono T."/>
            <person name="Macchietto M."/>
            <person name="Millas R."/>
            <person name="McGilp L."/>
            <person name="Shao M."/>
            <person name="Duquette J."/>
            <person name="Hirsch C.N."/>
            <person name="Kimball J."/>
        </authorList>
    </citation>
    <scope>NUCLEOTIDE SEQUENCE</scope>
    <source>
        <tissue evidence="1">Fresh leaf tissue</tissue>
    </source>
</reference>
<gene>
    <name evidence="1" type="ORF">GUJ93_ZPchr0007g6011</name>
</gene>
<name>A0A8J5VSE8_ZIZPA</name>
<dbReference type="AlphaFoldDB" id="A0A8J5VSE8"/>
<evidence type="ECO:0000313" key="1">
    <source>
        <dbReference type="EMBL" id="KAG8079245.1"/>
    </source>
</evidence>
<protein>
    <submittedName>
        <fullName evidence="1">Uncharacterized protein</fullName>
    </submittedName>
</protein>
<evidence type="ECO:0000313" key="2">
    <source>
        <dbReference type="Proteomes" id="UP000729402"/>
    </source>
</evidence>
<accession>A0A8J5VSE8</accession>
<sequence length="115" mass="12887">MPTSIALSTKCAAVSLFDLSVEEDNEEVDACFVEKKSELYLIGLGYRLPPKQMQEIVGVCHSGCPTIPIIGERGQEANDRAYNRILIPFEFQNRLVGLAFAEIFHLEVEKQFPVI</sequence>
<dbReference type="Proteomes" id="UP000729402">
    <property type="component" value="Unassembled WGS sequence"/>
</dbReference>
<reference evidence="1" key="2">
    <citation type="submission" date="2021-02" db="EMBL/GenBank/DDBJ databases">
        <authorList>
            <person name="Kimball J.A."/>
            <person name="Haas M.W."/>
            <person name="Macchietto M."/>
            <person name="Kono T."/>
            <person name="Duquette J."/>
            <person name="Shao M."/>
        </authorList>
    </citation>
    <scope>NUCLEOTIDE SEQUENCE</scope>
    <source>
        <tissue evidence="1">Fresh leaf tissue</tissue>
    </source>
</reference>